<dbReference type="EMBL" id="PDFF01000086">
    <property type="protein sequence ID" value="NCA59109.1"/>
    <property type="molecule type" value="Genomic_DNA"/>
</dbReference>
<sequence>MIRDAIFSPCGRYRYSLSRVWEPTKPYVLFIGLNPSYADAEQDDRTLTRCISFAKSWGYGGVYMANLFAYVHTDRFEMLKADDPIGTDNDRYLVELISNAGVVIAAWGNEGRYLGRSIAVGKMLPENTKCLALNATGEPKHPLYVHSNTALIQFPLSA</sequence>
<dbReference type="Pfam" id="PF07799">
    <property type="entry name" value="DUF1643"/>
    <property type="match status" value="1"/>
</dbReference>
<name>A0A6B2EX06_KLEPN</name>
<gene>
    <name evidence="1" type="ORF">CRN12_21420</name>
</gene>
<dbReference type="AlphaFoldDB" id="A0A6B2EX06"/>
<evidence type="ECO:0000313" key="1">
    <source>
        <dbReference type="EMBL" id="NCA59109.1"/>
    </source>
</evidence>
<protein>
    <submittedName>
        <fullName evidence="1">DUF1643 domain-containing protein</fullName>
    </submittedName>
</protein>
<comment type="caution">
    <text evidence="1">The sequence shown here is derived from an EMBL/GenBank/DDBJ whole genome shotgun (WGS) entry which is preliminary data.</text>
</comment>
<dbReference type="RefSeq" id="WP_026005899.1">
    <property type="nucleotide sequence ID" value="NZ_BIKG01000011.1"/>
</dbReference>
<accession>A0A6B2EX06</accession>
<dbReference type="InterPro" id="IPR016992">
    <property type="entry name" value="UCP032209"/>
</dbReference>
<reference evidence="1" key="1">
    <citation type="submission" date="2017-10" db="EMBL/GenBank/DDBJ databases">
        <title>Draft genome sequences of three KPC-producing Klebsiella pneumoniae Sequence-Type 15, 258 and 309, isolated from a hospital in Argentina.</title>
        <authorList>
            <person name="Nievas J."/>
            <person name="Smayevsky J."/>
            <person name="Pin Viso N."/>
            <person name="Vera P."/>
            <person name="Nicola F."/>
            <person name="Aballay D."/>
            <person name="Farber M."/>
        </authorList>
    </citation>
    <scope>NUCLEOTIDE SEQUENCE</scope>
    <source>
        <strain evidence="1">KN-ST309</strain>
    </source>
</reference>
<proteinExistence type="predicted"/>
<organism evidence="1">
    <name type="scientific">Klebsiella pneumoniae</name>
    <dbReference type="NCBI Taxonomy" id="573"/>
    <lineage>
        <taxon>Bacteria</taxon>
        <taxon>Pseudomonadati</taxon>
        <taxon>Pseudomonadota</taxon>
        <taxon>Gammaproteobacteria</taxon>
        <taxon>Enterobacterales</taxon>
        <taxon>Enterobacteriaceae</taxon>
        <taxon>Klebsiella/Raoultella group</taxon>
        <taxon>Klebsiella</taxon>
        <taxon>Klebsiella pneumoniae complex</taxon>
    </lineage>
</organism>
<dbReference type="PIRSF" id="PIRSF032209">
    <property type="entry name" value="UCP032209"/>
    <property type="match status" value="1"/>
</dbReference>
<dbReference type="InterPro" id="IPR012441">
    <property type="entry name" value="DUF1643"/>
</dbReference>